<feature type="region of interest" description="Disordered" evidence="1">
    <location>
        <begin position="127"/>
        <end position="174"/>
    </location>
</feature>
<evidence type="ECO:0000256" key="1">
    <source>
        <dbReference type="SAM" id="MobiDB-lite"/>
    </source>
</evidence>
<name>A0A5N6YFC8_9EURO</name>
<dbReference type="OrthoDB" id="3508621at2759"/>
<dbReference type="EMBL" id="ML737125">
    <property type="protein sequence ID" value="KAE8344175.1"/>
    <property type="molecule type" value="Genomic_DNA"/>
</dbReference>
<evidence type="ECO:0000313" key="2">
    <source>
        <dbReference type="EMBL" id="KAE8344175.1"/>
    </source>
</evidence>
<gene>
    <name evidence="2" type="ORF">BDV24DRAFT_160725</name>
</gene>
<proteinExistence type="predicted"/>
<feature type="compositionally biased region" description="Polar residues" evidence="1">
    <location>
        <begin position="127"/>
        <end position="136"/>
    </location>
</feature>
<dbReference type="AlphaFoldDB" id="A0A5N6YFC8"/>
<reference evidence="2" key="1">
    <citation type="submission" date="2019-04" db="EMBL/GenBank/DDBJ databases">
        <title>Friends and foes A comparative genomics study of 23 Aspergillus species from section Flavi.</title>
        <authorList>
            <consortium name="DOE Joint Genome Institute"/>
            <person name="Kjaerbolling I."/>
            <person name="Vesth T."/>
            <person name="Frisvad J.C."/>
            <person name="Nybo J.L."/>
            <person name="Theobald S."/>
            <person name="Kildgaard S."/>
            <person name="Isbrandt T."/>
            <person name="Kuo A."/>
            <person name="Sato A."/>
            <person name="Lyhne E.K."/>
            <person name="Kogle M.E."/>
            <person name="Wiebenga A."/>
            <person name="Kun R.S."/>
            <person name="Lubbers R.J."/>
            <person name="Makela M.R."/>
            <person name="Barry K."/>
            <person name="Chovatia M."/>
            <person name="Clum A."/>
            <person name="Daum C."/>
            <person name="Haridas S."/>
            <person name="He G."/>
            <person name="LaButti K."/>
            <person name="Lipzen A."/>
            <person name="Mondo S."/>
            <person name="Riley R."/>
            <person name="Salamov A."/>
            <person name="Simmons B.A."/>
            <person name="Magnuson J.K."/>
            <person name="Henrissat B."/>
            <person name="Mortensen U.H."/>
            <person name="Larsen T.O."/>
            <person name="Devries R.P."/>
            <person name="Grigoriev I.V."/>
            <person name="Machida M."/>
            <person name="Baker S.E."/>
            <person name="Andersen M.R."/>
        </authorList>
    </citation>
    <scope>NUCLEOTIDE SEQUENCE</scope>
    <source>
        <strain evidence="2">CBS 117612</strain>
    </source>
</reference>
<dbReference type="Proteomes" id="UP000325558">
    <property type="component" value="Unassembled WGS sequence"/>
</dbReference>
<sequence>MNELPRSKSEWDTALKNTGLEGETLQSLNLLSASKVNIEQFLLLKVLWMHHDAYSFNPDRVDLSGLIKHANETLVNYKDFMKYCSTLTPYRTTSSNHTIPDLGKFSLVEDFQLDVRGLQKPVVQSSNVQFSPSPLSGRTRAKVKAKDFQQRQVPGQGAPETPSKPPKGLSHGRGMLMMTEDTEDLDLDLGGLSLAESTTGLMEISSYSPAPKKRLLLFYPF</sequence>
<organism evidence="2">
    <name type="scientific">Aspergillus arachidicola</name>
    <dbReference type="NCBI Taxonomy" id="656916"/>
    <lineage>
        <taxon>Eukaryota</taxon>
        <taxon>Fungi</taxon>
        <taxon>Dikarya</taxon>
        <taxon>Ascomycota</taxon>
        <taxon>Pezizomycotina</taxon>
        <taxon>Eurotiomycetes</taxon>
        <taxon>Eurotiomycetidae</taxon>
        <taxon>Eurotiales</taxon>
        <taxon>Aspergillaceae</taxon>
        <taxon>Aspergillus</taxon>
        <taxon>Aspergillus subgen. Circumdati</taxon>
    </lineage>
</organism>
<accession>A0A5N6YFC8</accession>
<protein>
    <submittedName>
        <fullName evidence="2">Uncharacterized protein</fullName>
    </submittedName>
</protein>